<protein>
    <submittedName>
        <fullName evidence="2">Transcriptional regulator</fullName>
    </submittedName>
</protein>
<evidence type="ECO:0000313" key="2">
    <source>
        <dbReference type="EMBL" id="RRQ03988.1"/>
    </source>
</evidence>
<comment type="caution">
    <text evidence="2">The sequence shown here is derived from an EMBL/GenBank/DDBJ whole genome shotgun (WGS) entry which is preliminary data.</text>
</comment>
<reference evidence="2 3" key="1">
    <citation type="submission" date="2018-01" db="EMBL/GenBank/DDBJ databases">
        <title>Twenty Corynebacterium bovis Genomes.</title>
        <authorList>
            <person name="Gulvik C.A."/>
        </authorList>
    </citation>
    <scope>NUCLEOTIDE SEQUENCE [LARGE SCALE GENOMIC DNA]</scope>
    <source>
        <strain evidence="2 3">16-2004</strain>
    </source>
</reference>
<sequence length="95" mass="10264">MTSRTTDVWAAISDSPSQAENLRLRSALMGRITQEITDNGWSQHTAGEHLGITQPRVSALVNGHIDKFSLDALVTIGAHVGIYLRLAEDPDPVAT</sequence>
<dbReference type="InterPro" id="IPR039554">
    <property type="entry name" value="HigA2-like_HTH"/>
</dbReference>
<dbReference type="SUPFAM" id="SSF47413">
    <property type="entry name" value="lambda repressor-like DNA-binding domains"/>
    <property type="match status" value="1"/>
</dbReference>
<name>A0A3R8R573_9CORY</name>
<dbReference type="Pfam" id="PF13744">
    <property type="entry name" value="HTH_37"/>
    <property type="match status" value="1"/>
</dbReference>
<dbReference type="InterPro" id="IPR010982">
    <property type="entry name" value="Lambda_DNA-bd_dom_sf"/>
</dbReference>
<dbReference type="EMBL" id="PQNQ01000012">
    <property type="protein sequence ID" value="RRQ03988.1"/>
    <property type="molecule type" value="Genomic_DNA"/>
</dbReference>
<evidence type="ECO:0000259" key="1">
    <source>
        <dbReference type="Pfam" id="PF13744"/>
    </source>
</evidence>
<proteinExistence type="predicted"/>
<organism evidence="2 3">
    <name type="scientific">Corynebacterium bovis</name>
    <dbReference type="NCBI Taxonomy" id="36808"/>
    <lineage>
        <taxon>Bacteria</taxon>
        <taxon>Bacillati</taxon>
        <taxon>Actinomycetota</taxon>
        <taxon>Actinomycetes</taxon>
        <taxon>Mycobacteriales</taxon>
        <taxon>Corynebacteriaceae</taxon>
        <taxon>Corynebacterium</taxon>
    </lineage>
</organism>
<keyword evidence="3" id="KW-1185">Reference proteome</keyword>
<dbReference type="Proteomes" id="UP000278422">
    <property type="component" value="Unassembled WGS sequence"/>
</dbReference>
<dbReference type="AlphaFoldDB" id="A0A3R8R573"/>
<feature type="domain" description="HigA2-like helix-turn-helix" evidence="1">
    <location>
        <begin position="13"/>
        <end position="82"/>
    </location>
</feature>
<dbReference type="InterPro" id="IPR001387">
    <property type="entry name" value="Cro/C1-type_HTH"/>
</dbReference>
<dbReference type="RefSeq" id="WP_125175108.1">
    <property type="nucleotide sequence ID" value="NZ_JBHYBM010000149.1"/>
</dbReference>
<evidence type="ECO:0000313" key="3">
    <source>
        <dbReference type="Proteomes" id="UP000278422"/>
    </source>
</evidence>
<gene>
    <name evidence="2" type="ORF">CXF42_05430</name>
</gene>
<dbReference type="GO" id="GO:0003677">
    <property type="term" value="F:DNA binding"/>
    <property type="evidence" value="ECO:0007669"/>
    <property type="project" value="InterPro"/>
</dbReference>
<dbReference type="Gene3D" id="1.10.260.40">
    <property type="entry name" value="lambda repressor-like DNA-binding domains"/>
    <property type="match status" value="1"/>
</dbReference>
<accession>A0A3R8R573</accession>
<dbReference type="CDD" id="cd00093">
    <property type="entry name" value="HTH_XRE"/>
    <property type="match status" value="1"/>
</dbReference>